<keyword evidence="6 10" id="KW-0407">Ion channel</keyword>
<evidence type="ECO:0000256" key="8">
    <source>
        <dbReference type="ARBA" id="ARBA00035585"/>
    </source>
</evidence>
<evidence type="ECO:0000256" key="4">
    <source>
        <dbReference type="ARBA" id="ARBA00022989"/>
    </source>
</evidence>
<comment type="function">
    <text evidence="9 10">Fluoride-specific ion channel. Important for reducing fluoride concentration in the cell, thus reducing its toxicity.</text>
</comment>
<feature type="binding site" evidence="10">
    <location>
        <position position="94"/>
    </location>
    <ligand>
        <name>Na(+)</name>
        <dbReference type="ChEBI" id="CHEBI:29101"/>
        <note>structural</note>
    </ligand>
</feature>
<evidence type="ECO:0000256" key="7">
    <source>
        <dbReference type="ARBA" id="ARBA00035120"/>
    </source>
</evidence>
<dbReference type="GO" id="GO:0005886">
    <property type="term" value="C:plasma membrane"/>
    <property type="evidence" value="ECO:0007669"/>
    <property type="project" value="UniProtKB-SubCell"/>
</dbReference>
<sequence>MSELPPAPGPLHLRPAAIAAVAVGGLLGTWCRYQLGIHLPPAEGHWPTATFVANLVGAFLLGILLESLASAGDDTGRRRTLRLAGGTGFLGAFTTYSALAVETNLLARDGHTGLAAGYLAGSAMLGLLTATLGIVLAGVARERRSRR</sequence>
<dbReference type="PANTHER" id="PTHR28259">
    <property type="entry name" value="FLUORIDE EXPORT PROTEIN 1-RELATED"/>
    <property type="match status" value="1"/>
</dbReference>
<dbReference type="GO" id="GO:0140114">
    <property type="term" value="P:cellular detoxification of fluoride"/>
    <property type="evidence" value="ECO:0007669"/>
    <property type="project" value="UniProtKB-UniRule"/>
</dbReference>
<protein>
    <recommendedName>
        <fullName evidence="10">Fluoride-specific ion channel FluC</fullName>
    </recommendedName>
</protein>
<keyword evidence="10" id="KW-0406">Ion transport</keyword>
<evidence type="ECO:0000256" key="9">
    <source>
        <dbReference type="ARBA" id="ARBA00049940"/>
    </source>
</evidence>
<keyword evidence="10" id="KW-0813">Transport</keyword>
<evidence type="ECO:0000256" key="10">
    <source>
        <dbReference type="HAMAP-Rule" id="MF_00454"/>
    </source>
</evidence>
<keyword evidence="3 10" id="KW-0812">Transmembrane</keyword>
<comment type="catalytic activity">
    <reaction evidence="8">
        <text>fluoride(in) = fluoride(out)</text>
        <dbReference type="Rhea" id="RHEA:76159"/>
        <dbReference type="ChEBI" id="CHEBI:17051"/>
    </reaction>
    <physiologicalReaction direction="left-to-right" evidence="8">
        <dbReference type="Rhea" id="RHEA:76160"/>
    </physiologicalReaction>
</comment>
<evidence type="ECO:0000256" key="5">
    <source>
        <dbReference type="ARBA" id="ARBA00023136"/>
    </source>
</evidence>
<dbReference type="Proteomes" id="UP000183263">
    <property type="component" value="Unassembled WGS sequence"/>
</dbReference>
<dbReference type="Pfam" id="PF02537">
    <property type="entry name" value="CRCB"/>
    <property type="match status" value="1"/>
</dbReference>
<keyword evidence="10" id="KW-0479">Metal-binding</keyword>
<evidence type="ECO:0000256" key="3">
    <source>
        <dbReference type="ARBA" id="ARBA00022692"/>
    </source>
</evidence>
<gene>
    <name evidence="10" type="primary">fluC</name>
    <name evidence="10" type="synonym">crcB</name>
    <name evidence="11" type="ORF">SAMN05444695_11368</name>
</gene>
<keyword evidence="5 10" id="KW-0472">Membrane</keyword>
<dbReference type="AlphaFoldDB" id="A0A1G8PLG6"/>
<keyword evidence="2 10" id="KW-1003">Cell membrane</keyword>
<keyword evidence="4 10" id="KW-1133">Transmembrane helix</keyword>
<dbReference type="OrthoDB" id="5148600at2"/>
<evidence type="ECO:0000313" key="11">
    <source>
        <dbReference type="EMBL" id="SDI93176.1"/>
    </source>
</evidence>
<evidence type="ECO:0000256" key="1">
    <source>
        <dbReference type="ARBA" id="ARBA00004651"/>
    </source>
</evidence>
<dbReference type="HAMAP" id="MF_00454">
    <property type="entry name" value="FluC"/>
    <property type="match status" value="1"/>
</dbReference>
<feature type="transmembrane region" description="Helical" evidence="10">
    <location>
        <begin position="119"/>
        <end position="140"/>
    </location>
</feature>
<comment type="similarity">
    <text evidence="7 10">Belongs to the fluoride channel Fluc/FEX (TC 1.A.43) family.</text>
</comment>
<dbReference type="GO" id="GO:0046872">
    <property type="term" value="F:metal ion binding"/>
    <property type="evidence" value="ECO:0007669"/>
    <property type="project" value="UniProtKB-KW"/>
</dbReference>
<name>A0A1G8PLG6_9NOCA</name>
<proteinExistence type="inferred from homology"/>
<feature type="binding site" evidence="10">
    <location>
        <position position="91"/>
    </location>
    <ligand>
        <name>Na(+)</name>
        <dbReference type="ChEBI" id="CHEBI:29101"/>
        <note>structural</note>
    </ligand>
</feature>
<dbReference type="PANTHER" id="PTHR28259:SF1">
    <property type="entry name" value="FLUORIDE EXPORT PROTEIN 1-RELATED"/>
    <property type="match status" value="1"/>
</dbReference>
<keyword evidence="10" id="KW-0915">Sodium</keyword>
<reference evidence="11 12" key="1">
    <citation type="submission" date="2016-10" db="EMBL/GenBank/DDBJ databases">
        <authorList>
            <person name="de Groot N.N."/>
        </authorList>
    </citation>
    <scope>NUCLEOTIDE SEQUENCE [LARGE SCALE GENOMIC DNA]</scope>
    <source>
        <strain evidence="11 12">DSM 44892</strain>
    </source>
</reference>
<dbReference type="InterPro" id="IPR003691">
    <property type="entry name" value="FluC"/>
</dbReference>
<organism evidence="11 12">
    <name type="scientific">Rhodococcus triatomae</name>
    <dbReference type="NCBI Taxonomy" id="300028"/>
    <lineage>
        <taxon>Bacteria</taxon>
        <taxon>Bacillati</taxon>
        <taxon>Actinomycetota</taxon>
        <taxon>Actinomycetes</taxon>
        <taxon>Mycobacteriales</taxon>
        <taxon>Nocardiaceae</taxon>
        <taxon>Rhodococcus</taxon>
    </lineage>
</organism>
<dbReference type="EMBL" id="FNDN01000013">
    <property type="protein sequence ID" value="SDI93176.1"/>
    <property type="molecule type" value="Genomic_DNA"/>
</dbReference>
<feature type="transmembrane region" description="Helical" evidence="10">
    <location>
        <begin position="81"/>
        <end position="99"/>
    </location>
</feature>
<dbReference type="RefSeq" id="WP_072739422.1">
    <property type="nucleotide sequence ID" value="NZ_CP048813.1"/>
</dbReference>
<comment type="subcellular location">
    <subcellularLocation>
        <location evidence="1 10">Cell membrane</location>
        <topology evidence="1 10">Multi-pass membrane protein</topology>
    </subcellularLocation>
</comment>
<comment type="activity regulation">
    <text evidence="10">Na(+) is not transported, but it plays an essential structural role and its presence is essential for fluoride channel function.</text>
</comment>
<accession>A0A1G8PLG6</accession>
<feature type="transmembrane region" description="Helical" evidence="10">
    <location>
        <begin position="50"/>
        <end position="69"/>
    </location>
</feature>
<dbReference type="GO" id="GO:0062054">
    <property type="term" value="F:fluoride channel activity"/>
    <property type="evidence" value="ECO:0007669"/>
    <property type="project" value="UniProtKB-UniRule"/>
</dbReference>
<evidence type="ECO:0000313" key="12">
    <source>
        <dbReference type="Proteomes" id="UP000183263"/>
    </source>
</evidence>
<evidence type="ECO:0000256" key="6">
    <source>
        <dbReference type="ARBA" id="ARBA00023303"/>
    </source>
</evidence>
<evidence type="ECO:0000256" key="2">
    <source>
        <dbReference type="ARBA" id="ARBA00022475"/>
    </source>
</evidence>
<keyword evidence="12" id="KW-1185">Reference proteome</keyword>